<dbReference type="CDD" id="cd17657">
    <property type="entry name" value="CDC14_N"/>
    <property type="match status" value="1"/>
</dbReference>
<dbReference type="CDD" id="cd14499">
    <property type="entry name" value="CDC14_C"/>
    <property type="match status" value="1"/>
</dbReference>
<evidence type="ECO:0000256" key="3">
    <source>
        <dbReference type="ARBA" id="ARBA00022801"/>
    </source>
</evidence>
<dbReference type="InterPro" id="IPR050561">
    <property type="entry name" value="PTP"/>
</dbReference>
<keyword evidence="9" id="KW-1185">Reference proteome</keyword>
<comment type="caution">
    <text evidence="8">The sequence shown here is derived from an EMBL/GenBank/DDBJ whole genome shotgun (WGS) entry which is preliminary data.</text>
</comment>
<dbReference type="PROSITE" id="PS50056">
    <property type="entry name" value="TYR_PHOSPHATASE_2"/>
    <property type="match status" value="1"/>
</dbReference>
<evidence type="ECO:0000313" key="9">
    <source>
        <dbReference type="Proteomes" id="UP000639338"/>
    </source>
</evidence>
<dbReference type="InterPro" id="IPR044506">
    <property type="entry name" value="CDC14_C"/>
</dbReference>
<dbReference type="Pfam" id="PF14671">
    <property type="entry name" value="DSPn"/>
    <property type="match status" value="1"/>
</dbReference>
<dbReference type="AlphaFoldDB" id="A0A834XXW9"/>
<dbReference type="PROSITE" id="PS00383">
    <property type="entry name" value="TYR_PHOSPHATASE_1"/>
    <property type="match status" value="1"/>
</dbReference>
<dbReference type="Pfam" id="PF22785">
    <property type="entry name" value="Tc-R-P"/>
    <property type="match status" value="1"/>
</dbReference>
<name>A0A834XXW9_APHGI</name>
<protein>
    <recommendedName>
        <fullName evidence="2">protein-tyrosine-phosphatase</fullName>
        <ecNumber evidence="2">3.1.3.48</ecNumber>
    </recommendedName>
</protein>
<dbReference type="InterPro" id="IPR029260">
    <property type="entry name" value="DSPn"/>
</dbReference>
<dbReference type="SMART" id="SM00195">
    <property type="entry name" value="DSPc"/>
    <property type="match status" value="1"/>
</dbReference>
<dbReference type="GO" id="GO:0004725">
    <property type="term" value="F:protein tyrosine phosphatase activity"/>
    <property type="evidence" value="ECO:0007669"/>
    <property type="project" value="UniProtKB-EC"/>
</dbReference>
<evidence type="ECO:0000259" key="7">
    <source>
        <dbReference type="PROSITE" id="PS50056"/>
    </source>
</evidence>
<gene>
    <name evidence="8" type="ORF">HCN44_011419</name>
</gene>
<dbReference type="EMBL" id="JACMRX010000003">
    <property type="protein sequence ID" value="KAF7994150.1"/>
    <property type="molecule type" value="Genomic_DNA"/>
</dbReference>
<dbReference type="InterPro" id="IPR020422">
    <property type="entry name" value="TYR_PHOSPHATASE_DUAL_dom"/>
</dbReference>
<dbReference type="InterPro" id="IPR000387">
    <property type="entry name" value="Tyr_Pase_dom"/>
</dbReference>
<dbReference type="SUPFAM" id="SSF52799">
    <property type="entry name" value="(Phosphotyrosine protein) phosphatases II"/>
    <property type="match status" value="2"/>
</dbReference>
<evidence type="ECO:0000256" key="2">
    <source>
        <dbReference type="ARBA" id="ARBA00013064"/>
    </source>
</evidence>
<dbReference type="Gene3D" id="3.90.190.10">
    <property type="entry name" value="Protein tyrosine phosphatase superfamily"/>
    <property type="match status" value="2"/>
</dbReference>
<dbReference type="InterPro" id="IPR016130">
    <property type="entry name" value="Tyr_Pase_AS"/>
</dbReference>
<keyword evidence="3" id="KW-0378">Hydrolase</keyword>
<dbReference type="PROSITE" id="PS50054">
    <property type="entry name" value="TYR_PHOSPHATASE_DUAL"/>
    <property type="match status" value="1"/>
</dbReference>
<evidence type="ECO:0000256" key="5">
    <source>
        <dbReference type="SAM" id="MobiDB-lite"/>
    </source>
</evidence>
<reference evidence="8 9" key="1">
    <citation type="submission" date="2020-08" db="EMBL/GenBank/DDBJ databases">
        <title>Aphidius gifuensis genome sequencing and assembly.</title>
        <authorList>
            <person name="Du Z."/>
        </authorList>
    </citation>
    <scope>NUCLEOTIDE SEQUENCE [LARGE SCALE GENOMIC DNA]</scope>
    <source>
        <strain evidence="8">YNYX2018</strain>
        <tissue evidence="8">Adults</tissue>
    </source>
</reference>
<sequence length="602" mass="67885">MEDPNEMLVCATEFIKDRFYLVTLQTDIKPKSTLDTHYFTIDDELIYENFYADFGPLNLSMLYRYCDKINKKLKSIALSKKKILHYTTLDPEKRVNAAFLAASYAILYLGKTANEAYDMLDKSPHSPPYVMFRDASFGTPCFQISLSECLSAIDKCYHLGFFNFDDFNQKEYEHFERVQNGDLNWIVPGKFIAFCGPHAKLNNENGYPLHAPESYFTYFKRNNVTTIVRLNKKIYEAMRFIEAGFDHKDLFFADGSIPTDSIVRKFLKISENTSGAIAVHCKAGLGRTGSLIGCYIMKHYHLTAHETIAWIRICRPGSVIGHQQRWLEDKEEYLHTLIDVPLKNINGKPPHQYGIYTKAGRTNDGYLTATKTNNLNHDNVSRIMHRVDGIKLDDNNSPTTSTTCTTSRYALMTQGDKLNEIKLRRRGTSSNYFNGNSIGQPSVVIPNLGLLQARNQKSGLTPLVGSKKDTNKRLLARSTTTTLVKRATRRVAGNCKPSSCFVKPKTISPLMTNKTSTSTSIKSGGSPKLSGRVRDTLADSRDALLSSSNHAITQSSTPGMVLRSADRVSRYNSLRHGVGDGEMITRTSRQQRKSHRLNPIIQ</sequence>
<dbReference type="OrthoDB" id="266663at2759"/>
<feature type="domain" description="Tyrosine-protein phosphatase" evidence="6">
    <location>
        <begin position="181"/>
        <end position="339"/>
    </location>
</feature>
<dbReference type="InterPro" id="IPR029021">
    <property type="entry name" value="Prot-tyrosine_phosphatase-like"/>
</dbReference>
<dbReference type="EC" id="3.1.3.48" evidence="2"/>
<keyword evidence="4" id="KW-0904">Protein phosphatase</keyword>
<feature type="region of interest" description="Disordered" evidence="5">
    <location>
        <begin position="511"/>
        <end position="531"/>
    </location>
</feature>
<accession>A0A834XXW9</accession>
<dbReference type="Proteomes" id="UP000639338">
    <property type="component" value="Unassembled WGS sequence"/>
</dbReference>
<proteinExistence type="inferred from homology"/>
<feature type="domain" description="Tyrosine specific protein phosphatases" evidence="7">
    <location>
        <begin position="264"/>
        <end position="326"/>
    </location>
</feature>
<feature type="compositionally biased region" description="Low complexity" evidence="5">
    <location>
        <begin position="512"/>
        <end position="526"/>
    </location>
</feature>
<dbReference type="FunFam" id="3.90.190.10:FF:000006">
    <property type="entry name" value="Dual specificity protein phosphatase CDC14B"/>
    <property type="match status" value="1"/>
</dbReference>
<evidence type="ECO:0000256" key="1">
    <source>
        <dbReference type="ARBA" id="ARBA00007315"/>
    </source>
</evidence>
<organism evidence="8 9">
    <name type="scientific">Aphidius gifuensis</name>
    <name type="common">Parasitoid wasp</name>
    <dbReference type="NCBI Taxonomy" id="684658"/>
    <lineage>
        <taxon>Eukaryota</taxon>
        <taxon>Metazoa</taxon>
        <taxon>Ecdysozoa</taxon>
        <taxon>Arthropoda</taxon>
        <taxon>Hexapoda</taxon>
        <taxon>Insecta</taxon>
        <taxon>Pterygota</taxon>
        <taxon>Neoptera</taxon>
        <taxon>Endopterygota</taxon>
        <taxon>Hymenoptera</taxon>
        <taxon>Apocrita</taxon>
        <taxon>Ichneumonoidea</taxon>
        <taxon>Braconidae</taxon>
        <taxon>Aphidiinae</taxon>
        <taxon>Aphidius</taxon>
    </lineage>
</organism>
<comment type="similarity">
    <text evidence="1">Belongs to the protein-tyrosine phosphatase family. Non-receptor class CDC14 subfamily.</text>
</comment>
<evidence type="ECO:0000259" key="6">
    <source>
        <dbReference type="PROSITE" id="PS50054"/>
    </source>
</evidence>
<evidence type="ECO:0000256" key="4">
    <source>
        <dbReference type="ARBA" id="ARBA00022912"/>
    </source>
</evidence>
<evidence type="ECO:0000313" key="8">
    <source>
        <dbReference type="EMBL" id="KAF7994150.1"/>
    </source>
</evidence>
<dbReference type="PANTHER" id="PTHR23339">
    <property type="entry name" value="TYROSINE SPECIFIC PROTEIN PHOSPHATASE AND DUAL SPECIFICITY PROTEIN PHOSPHATASE"/>
    <property type="match status" value="1"/>
</dbReference>